<keyword evidence="3" id="KW-1185">Reference proteome</keyword>
<sequence length="271" mass="30629">MAHETYPTSKVNQVKRYNHQATYDVEFIHGTVNSTPVVHVSFVPDFKEPFPVVLPMIGEIARFPDDEQHHCYLHGYVSSRLMRLADEALNRGEEGLPLCIAATIVDGLVLTLTPNSHNYNYRSAVIHGYGTIVDNDKEKLWAMEVITNSVVPDRWANSRIPPDAAEMQSTRILKVKIAAASGKVREGVPNDEKKDLKREDVLNKVWTGVIPVYETLGEPQPGPYNRVKEPPEHVEEYIAHTNEVNERYSYDAAHKPAPEKRKKYGESDDGE</sequence>
<dbReference type="Proteomes" id="UP000800235">
    <property type="component" value="Unassembled WGS sequence"/>
</dbReference>
<dbReference type="AlphaFoldDB" id="A0A9P4P0G7"/>
<dbReference type="InterPro" id="IPR024747">
    <property type="entry name" value="Pyridox_Oxase-rel"/>
</dbReference>
<dbReference type="EMBL" id="MU007012">
    <property type="protein sequence ID" value="KAF2435924.1"/>
    <property type="molecule type" value="Genomic_DNA"/>
</dbReference>
<accession>A0A9P4P0G7</accession>
<proteinExistence type="predicted"/>
<evidence type="ECO:0000313" key="3">
    <source>
        <dbReference type="Proteomes" id="UP000800235"/>
    </source>
</evidence>
<gene>
    <name evidence="2" type="ORF">EJ08DRAFT_295491</name>
</gene>
<dbReference type="PANTHER" id="PTHR34071:SF2">
    <property type="entry name" value="FLAVIN-NUCLEOTIDE-BINDING PROTEIN"/>
    <property type="match status" value="1"/>
</dbReference>
<name>A0A9P4P0G7_9PEZI</name>
<feature type="compositionally biased region" description="Basic and acidic residues" evidence="1">
    <location>
        <begin position="242"/>
        <end position="259"/>
    </location>
</feature>
<dbReference type="Pfam" id="PF12900">
    <property type="entry name" value="Pyridox_ox_2"/>
    <property type="match status" value="1"/>
</dbReference>
<evidence type="ECO:0000313" key="2">
    <source>
        <dbReference type="EMBL" id="KAF2435924.1"/>
    </source>
</evidence>
<feature type="region of interest" description="Disordered" evidence="1">
    <location>
        <begin position="242"/>
        <end position="271"/>
    </location>
</feature>
<evidence type="ECO:0000256" key="1">
    <source>
        <dbReference type="SAM" id="MobiDB-lite"/>
    </source>
</evidence>
<reference evidence="2" key="1">
    <citation type="journal article" date="2020" name="Stud. Mycol.">
        <title>101 Dothideomycetes genomes: a test case for predicting lifestyles and emergence of pathogens.</title>
        <authorList>
            <person name="Haridas S."/>
            <person name="Albert R."/>
            <person name="Binder M."/>
            <person name="Bloem J."/>
            <person name="Labutti K."/>
            <person name="Salamov A."/>
            <person name="Andreopoulos B."/>
            <person name="Baker S."/>
            <person name="Barry K."/>
            <person name="Bills G."/>
            <person name="Bluhm B."/>
            <person name="Cannon C."/>
            <person name="Castanera R."/>
            <person name="Culley D."/>
            <person name="Daum C."/>
            <person name="Ezra D."/>
            <person name="Gonzalez J."/>
            <person name="Henrissat B."/>
            <person name="Kuo A."/>
            <person name="Liang C."/>
            <person name="Lipzen A."/>
            <person name="Lutzoni F."/>
            <person name="Magnuson J."/>
            <person name="Mondo S."/>
            <person name="Nolan M."/>
            <person name="Ohm R."/>
            <person name="Pangilinan J."/>
            <person name="Park H.-J."/>
            <person name="Ramirez L."/>
            <person name="Alfaro M."/>
            <person name="Sun H."/>
            <person name="Tritt A."/>
            <person name="Yoshinaga Y."/>
            <person name="Zwiers L.-H."/>
            <person name="Turgeon B."/>
            <person name="Goodwin S."/>
            <person name="Spatafora J."/>
            <person name="Crous P."/>
            <person name="Grigoriev I."/>
        </authorList>
    </citation>
    <scope>NUCLEOTIDE SEQUENCE</scope>
    <source>
        <strain evidence="2">CBS 130266</strain>
    </source>
</reference>
<comment type="caution">
    <text evidence="2">The sequence shown here is derived from an EMBL/GenBank/DDBJ whole genome shotgun (WGS) entry which is preliminary data.</text>
</comment>
<dbReference type="Gene3D" id="2.30.110.10">
    <property type="entry name" value="Electron Transport, Fmn-binding Protein, Chain A"/>
    <property type="match status" value="1"/>
</dbReference>
<protein>
    <recommendedName>
        <fullName evidence="4">Flavin-nucleotide-binding protein</fullName>
    </recommendedName>
</protein>
<dbReference type="PANTHER" id="PTHR34071">
    <property type="entry name" value="5-NITROIMIDAZOLE ANTIBIOTICS RESISTANCE PROTEIN, NIMA-FAMILY-RELATED PROTEIN-RELATED"/>
    <property type="match status" value="1"/>
</dbReference>
<dbReference type="InterPro" id="IPR012349">
    <property type="entry name" value="Split_barrel_FMN-bd"/>
</dbReference>
<organism evidence="2 3">
    <name type="scientific">Tothia fuscella</name>
    <dbReference type="NCBI Taxonomy" id="1048955"/>
    <lineage>
        <taxon>Eukaryota</taxon>
        <taxon>Fungi</taxon>
        <taxon>Dikarya</taxon>
        <taxon>Ascomycota</taxon>
        <taxon>Pezizomycotina</taxon>
        <taxon>Dothideomycetes</taxon>
        <taxon>Pleosporomycetidae</taxon>
        <taxon>Venturiales</taxon>
        <taxon>Cylindrosympodiaceae</taxon>
        <taxon>Tothia</taxon>
    </lineage>
</organism>
<dbReference type="OrthoDB" id="444432at2759"/>
<evidence type="ECO:0008006" key="4">
    <source>
        <dbReference type="Google" id="ProtNLM"/>
    </source>
</evidence>
<dbReference type="SUPFAM" id="SSF50475">
    <property type="entry name" value="FMN-binding split barrel"/>
    <property type="match status" value="1"/>
</dbReference>